<dbReference type="PANTHER" id="PTHR43671">
    <property type="entry name" value="SERINE/THREONINE-PROTEIN KINASE NEK"/>
    <property type="match status" value="1"/>
</dbReference>
<feature type="domain" description="Protein kinase" evidence="7">
    <location>
        <begin position="136"/>
        <end position="455"/>
    </location>
</feature>
<accession>A0ABR0FKT6</accession>
<evidence type="ECO:0000256" key="5">
    <source>
        <dbReference type="ARBA" id="ARBA00022840"/>
    </source>
</evidence>
<feature type="region of interest" description="Disordered" evidence="6">
    <location>
        <begin position="1"/>
        <end position="20"/>
    </location>
</feature>
<dbReference type="SMART" id="SM00220">
    <property type="entry name" value="S_TKc"/>
    <property type="match status" value="1"/>
</dbReference>
<dbReference type="Proteomes" id="UP001322138">
    <property type="component" value="Unassembled WGS sequence"/>
</dbReference>
<dbReference type="InterPro" id="IPR008271">
    <property type="entry name" value="Ser/Thr_kinase_AS"/>
</dbReference>
<keyword evidence="4" id="KW-0418">Kinase</keyword>
<dbReference type="Gene3D" id="1.10.510.10">
    <property type="entry name" value="Transferase(Phosphotransferase) domain 1"/>
    <property type="match status" value="1"/>
</dbReference>
<dbReference type="CDD" id="cd00180">
    <property type="entry name" value="PKc"/>
    <property type="match status" value="1"/>
</dbReference>
<evidence type="ECO:0000313" key="8">
    <source>
        <dbReference type="EMBL" id="KAK4643497.1"/>
    </source>
</evidence>
<keyword evidence="9" id="KW-1185">Reference proteome</keyword>
<evidence type="ECO:0000313" key="9">
    <source>
        <dbReference type="Proteomes" id="UP001322138"/>
    </source>
</evidence>
<dbReference type="PROSITE" id="PS50011">
    <property type="entry name" value="PROTEIN_KINASE_DOM"/>
    <property type="match status" value="1"/>
</dbReference>
<dbReference type="Gene3D" id="3.30.200.20">
    <property type="entry name" value="Phosphorylase Kinase, domain 1"/>
    <property type="match status" value="1"/>
</dbReference>
<dbReference type="EMBL" id="JAFFGZ010000006">
    <property type="protein sequence ID" value="KAK4643497.1"/>
    <property type="molecule type" value="Genomic_DNA"/>
</dbReference>
<dbReference type="Pfam" id="PF00069">
    <property type="entry name" value="Pkinase"/>
    <property type="match status" value="1"/>
</dbReference>
<name>A0ABR0FKT6_9PEZI</name>
<evidence type="ECO:0000256" key="2">
    <source>
        <dbReference type="ARBA" id="ARBA00022679"/>
    </source>
</evidence>
<feature type="compositionally biased region" description="Low complexity" evidence="6">
    <location>
        <begin position="542"/>
        <end position="556"/>
    </location>
</feature>
<evidence type="ECO:0000256" key="6">
    <source>
        <dbReference type="SAM" id="MobiDB-lite"/>
    </source>
</evidence>
<feature type="region of interest" description="Disordered" evidence="6">
    <location>
        <begin position="525"/>
        <end position="565"/>
    </location>
</feature>
<sequence>MMLKISTSQGNRGGTPPVSGMGEPRYTFFPTLYERSQLQNFKPTIYVVICQSFGSPAFSVCISAASRARSITQSQPITLDEFLDWRDDEHFIWDEDGRETGEAWIRPVERAGLDDSKHKVFHHANKEYIRAPHPFIQIGEQLGESGTTVVYKVNVPEGYPYRRPLALKIITCKDNLRPPGPDSHVRMLALEEVRNMASIKHPHIVVYVASFEDYCISTGVRRQQRAKVKAIRVDQQIKKHILGIAMYPPAQCNLRFFMNHIINSREPEHEAALHTYFGCLSQAVAFLHRSNIRIRHKDIKPENIVIDDFLLPVLTDFGLSKHFETGQHSEGPTPKTLKYADPEAINETQRDERSDVFSLGCVFLEMATTLLGRPPDFAEQQLRTDNLGEFKYSESLERLDAYLFHLCQIADRLIDSNPKKAESAAAIKEILPVIRAMMDADFTKRPMAHDLYPLFRRLAIAGGAGACGNCEAERKTGRAVPRLRRTRTGSPVMTRTATMNTTISLVRRGSTMNGLTGMVVHDSPTDVQHQHHGYENVSPQSQANGNGVNGQANGNGTYVNGSQAR</sequence>
<evidence type="ECO:0000256" key="1">
    <source>
        <dbReference type="ARBA" id="ARBA00012513"/>
    </source>
</evidence>
<protein>
    <recommendedName>
        <fullName evidence="1">non-specific serine/threonine protein kinase</fullName>
        <ecNumber evidence="1">2.7.11.1</ecNumber>
    </recommendedName>
</protein>
<keyword evidence="3" id="KW-0547">Nucleotide-binding</keyword>
<dbReference type="InterPro" id="IPR000719">
    <property type="entry name" value="Prot_kinase_dom"/>
</dbReference>
<dbReference type="InterPro" id="IPR011009">
    <property type="entry name" value="Kinase-like_dom_sf"/>
</dbReference>
<evidence type="ECO:0000256" key="3">
    <source>
        <dbReference type="ARBA" id="ARBA00022741"/>
    </source>
</evidence>
<evidence type="ECO:0000259" key="7">
    <source>
        <dbReference type="PROSITE" id="PS50011"/>
    </source>
</evidence>
<dbReference type="EC" id="2.7.11.1" evidence="1"/>
<dbReference type="GeneID" id="87898528"/>
<dbReference type="PANTHER" id="PTHR43671:SF13">
    <property type="entry name" value="SERINE_THREONINE-PROTEIN KINASE NEK2"/>
    <property type="match status" value="1"/>
</dbReference>
<keyword evidence="5" id="KW-0067">ATP-binding</keyword>
<feature type="compositionally biased region" description="Polar residues" evidence="6">
    <location>
        <begin position="1"/>
        <end position="10"/>
    </location>
</feature>
<evidence type="ECO:0000256" key="4">
    <source>
        <dbReference type="ARBA" id="ARBA00022777"/>
    </source>
</evidence>
<dbReference type="PROSITE" id="PS00108">
    <property type="entry name" value="PROTEIN_KINASE_ST"/>
    <property type="match status" value="1"/>
</dbReference>
<dbReference type="SUPFAM" id="SSF56112">
    <property type="entry name" value="Protein kinase-like (PK-like)"/>
    <property type="match status" value="1"/>
</dbReference>
<comment type="caution">
    <text evidence="8">The sequence shown here is derived from an EMBL/GenBank/DDBJ whole genome shotgun (WGS) entry which is preliminary data.</text>
</comment>
<keyword evidence="2" id="KW-0808">Transferase</keyword>
<dbReference type="InterPro" id="IPR050660">
    <property type="entry name" value="NEK_Ser/Thr_kinase"/>
</dbReference>
<organism evidence="8 9">
    <name type="scientific">Podospora bellae-mahoneyi</name>
    <dbReference type="NCBI Taxonomy" id="2093777"/>
    <lineage>
        <taxon>Eukaryota</taxon>
        <taxon>Fungi</taxon>
        <taxon>Dikarya</taxon>
        <taxon>Ascomycota</taxon>
        <taxon>Pezizomycotina</taxon>
        <taxon>Sordariomycetes</taxon>
        <taxon>Sordariomycetidae</taxon>
        <taxon>Sordariales</taxon>
        <taxon>Podosporaceae</taxon>
        <taxon>Podospora</taxon>
    </lineage>
</organism>
<gene>
    <name evidence="8" type="ORF">QC761_407620</name>
</gene>
<reference evidence="8 9" key="1">
    <citation type="journal article" date="2023" name="bioRxiv">
        <title>High-quality genome assemblies of four members of thePodospora anserinaspecies complex.</title>
        <authorList>
            <person name="Ament-Velasquez S.L."/>
            <person name="Vogan A.A."/>
            <person name="Wallerman O."/>
            <person name="Hartmann F."/>
            <person name="Gautier V."/>
            <person name="Silar P."/>
            <person name="Giraud T."/>
            <person name="Johannesson H."/>
        </authorList>
    </citation>
    <scope>NUCLEOTIDE SEQUENCE [LARGE SCALE GENOMIC DNA]</scope>
    <source>
        <strain evidence="8 9">CBS 112042</strain>
    </source>
</reference>
<proteinExistence type="predicted"/>
<dbReference type="RefSeq" id="XP_062732473.1">
    <property type="nucleotide sequence ID" value="XM_062879046.1"/>
</dbReference>